<name>A0ABR2UXK2_9PEZI</name>
<dbReference type="Proteomes" id="UP001408356">
    <property type="component" value="Unassembled WGS sequence"/>
</dbReference>
<dbReference type="EMBL" id="JARVKF010000331">
    <property type="protein sequence ID" value="KAK9419006.1"/>
    <property type="molecule type" value="Genomic_DNA"/>
</dbReference>
<sequence length="1112" mass="122616">MASALVNKEEAVVLAGRPPTWGFGKYTDAEPPMQFFTDAPTTTPAYFSTEYGRKARRFNAGFPPHRRIFAWSAAQIQTAVDHIGEHCWQVRKSIPKPDHYGILHIYWDPFDLWHMGVQNAWNVLNSMYWETQQILPTLLARVRQVIEEWCRGLLSDQARRQRFFYWQPQQNSDFLRVFEGTELVGIQGIDIWYLPLVRDVLAQAHHDLHTGAWQERIASQPELPQDSQENISAKVEAIEKAAFGITSIPAVQTGNKTVSGVCVVDGTSATAAQVLRQKANSGGADPSSSLPSPCAGRMIQAAIKTDIRESLEEESLVDDAQAASHTDSEMGVTTIVKDNTQKAEPSQRAARLSNRERNPSSSTDNSTKIAFDDHPLRPRPTGTIYHDRPPTVENEIGDQDQVFLNNAPRTAATGSLDGPLLGRYGAVPDPIYTAHRALSSYQQRPTFQNDTRQNSIVPITEEIAALNFYEENSHGRQGAQEFRYPILPKHGQLGSVQRTISQASIMACSPSPIHPQQIGPPGPLYRQPQIPQMPSDVLQNHRISDLRPANNNWVQQGVDIVHGPIMRHSPPKKRSDSKRQQHSSELLSNTGYQNWAGYSGNDQAFFPGPPMASVDRHWGNSRGSHSPASTGHTPLNGPSIGNQQHVSARREYAADRNARSVTAVVRTQCLNWRPGKTPAQAPFMEYKPCPCDHCQDKDHTVFVGICNHGDLDSPEKRERLYAIFSQFGQIKAIRVKSDGRFVQIQFYDMPSVWRARALDRTVIEGICDHTLRVSHPIGSQYFEPHKRPEGKRVQHYGFDLQSSDQPGYILPHLRSYAPVCPEGQPRHGAQQSTTPTASRPSGATSLVPLDSRGFSERLHPSTESTNAQGRARAPHPILDAESNYAVTEREMSPEDEDPTLAPVSGTLNHASSGHLVSEQADRTDVKTLPIDPPGTSSASAAKGASHSQKSSMILKQDSSPGQAQTQHSVTGIESAIDDQRCDQVTSIPSGHSSLPRSHSTVMDVGDGSATVIRRPEQARRNKLPVEWIHTVSARGTSLNYSHADDGHRQAMLSNQHPGSAGYEGNDNNERSGSVKHSAKGVGQISSSGLPADNLVALHKPFYQDPNLQPPVP</sequence>
<dbReference type="InterPro" id="IPR012677">
    <property type="entry name" value="Nucleotide-bd_a/b_plait_sf"/>
</dbReference>
<dbReference type="Gene3D" id="3.30.70.330">
    <property type="match status" value="1"/>
</dbReference>
<feature type="compositionally biased region" description="Polar residues" evidence="1">
    <location>
        <begin position="829"/>
        <end position="844"/>
    </location>
</feature>
<feature type="region of interest" description="Disordered" evidence="1">
    <location>
        <begin position="312"/>
        <end position="331"/>
    </location>
</feature>
<dbReference type="SUPFAM" id="SSF54928">
    <property type="entry name" value="RNA-binding domain, RBD"/>
    <property type="match status" value="1"/>
</dbReference>
<proteinExistence type="predicted"/>
<gene>
    <name evidence="2" type="ORF">SUNI508_07527</name>
</gene>
<feature type="compositionally biased region" description="Polar residues" evidence="1">
    <location>
        <begin position="621"/>
        <end position="633"/>
    </location>
</feature>
<dbReference type="InterPro" id="IPR035979">
    <property type="entry name" value="RBD_domain_sf"/>
</dbReference>
<feature type="compositionally biased region" description="Polar residues" evidence="1">
    <location>
        <begin position="359"/>
        <end position="368"/>
    </location>
</feature>
<feature type="compositionally biased region" description="Polar residues" evidence="1">
    <location>
        <begin position="956"/>
        <end position="969"/>
    </location>
</feature>
<feature type="region of interest" description="Disordered" evidence="1">
    <location>
        <begin position="563"/>
        <end position="585"/>
    </location>
</feature>
<comment type="caution">
    <text evidence="2">The sequence shown here is derived from an EMBL/GenBank/DDBJ whole genome shotgun (WGS) entry which is preliminary data.</text>
</comment>
<evidence type="ECO:0000313" key="3">
    <source>
        <dbReference type="Proteomes" id="UP001408356"/>
    </source>
</evidence>
<feature type="region of interest" description="Disordered" evidence="1">
    <location>
        <begin position="338"/>
        <end position="394"/>
    </location>
</feature>
<feature type="region of interest" description="Disordered" evidence="1">
    <location>
        <begin position="606"/>
        <end position="654"/>
    </location>
</feature>
<organism evidence="2 3">
    <name type="scientific">Seiridium unicorne</name>
    <dbReference type="NCBI Taxonomy" id="138068"/>
    <lineage>
        <taxon>Eukaryota</taxon>
        <taxon>Fungi</taxon>
        <taxon>Dikarya</taxon>
        <taxon>Ascomycota</taxon>
        <taxon>Pezizomycotina</taxon>
        <taxon>Sordariomycetes</taxon>
        <taxon>Xylariomycetidae</taxon>
        <taxon>Amphisphaeriales</taxon>
        <taxon>Sporocadaceae</taxon>
        <taxon>Seiridium</taxon>
    </lineage>
</organism>
<evidence type="ECO:0008006" key="4">
    <source>
        <dbReference type="Google" id="ProtNLM"/>
    </source>
</evidence>
<protein>
    <recommendedName>
        <fullName evidence="4">RRM domain-containing protein</fullName>
    </recommendedName>
</protein>
<feature type="compositionally biased region" description="Polar residues" evidence="1">
    <location>
        <begin position="983"/>
        <end position="1000"/>
    </location>
</feature>
<accession>A0ABR2UXK2</accession>
<feature type="region of interest" description="Disordered" evidence="1">
    <location>
        <begin position="1049"/>
        <end position="1089"/>
    </location>
</feature>
<evidence type="ECO:0000256" key="1">
    <source>
        <dbReference type="SAM" id="MobiDB-lite"/>
    </source>
</evidence>
<feature type="region of interest" description="Disordered" evidence="1">
    <location>
        <begin position="983"/>
        <end position="1004"/>
    </location>
</feature>
<reference evidence="2 3" key="1">
    <citation type="journal article" date="2024" name="J. Plant Pathol.">
        <title>Sequence and assembly of the genome of Seiridium unicorne, isolate CBS 538.82, causal agent of cypress canker disease.</title>
        <authorList>
            <person name="Scali E."/>
            <person name="Rocca G.D."/>
            <person name="Danti R."/>
            <person name="Garbelotto M."/>
            <person name="Barberini S."/>
            <person name="Baroncelli R."/>
            <person name="Emiliani G."/>
        </authorList>
    </citation>
    <scope>NUCLEOTIDE SEQUENCE [LARGE SCALE GENOMIC DNA]</scope>
    <source>
        <strain evidence="2 3">BM-138-508</strain>
    </source>
</reference>
<evidence type="ECO:0000313" key="2">
    <source>
        <dbReference type="EMBL" id="KAK9419006.1"/>
    </source>
</evidence>
<feature type="region of interest" description="Disordered" evidence="1">
    <location>
        <begin position="819"/>
        <end position="969"/>
    </location>
</feature>
<feature type="compositionally biased region" description="Low complexity" evidence="1">
    <location>
        <begin position="936"/>
        <end position="951"/>
    </location>
</feature>
<keyword evidence="3" id="KW-1185">Reference proteome</keyword>